<dbReference type="InterPro" id="IPR036396">
    <property type="entry name" value="Cyt_P450_sf"/>
</dbReference>
<dbReference type="Gene3D" id="1.10.630.10">
    <property type="entry name" value="Cytochrome P450"/>
    <property type="match status" value="1"/>
</dbReference>
<evidence type="ECO:0000256" key="7">
    <source>
        <dbReference type="ARBA" id="ARBA00023002"/>
    </source>
</evidence>
<keyword evidence="6" id="KW-1133">Transmembrane helix</keyword>
<keyword evidence="4" id="KW-0812">Transmembrane</keyword>
<keyword evidence="12" id="KW-1185">Reference proteome</keyword>
<keyword evidence="8" id="KW-0408">Iron</keyword>
<evidence type="ECO:0000256" key="3">
    <source>
        <dbReference type="ARBA" id="ARBA00022617"/>
    </source>
</evidence>
<dbReference type="GO" id="GO:0005506">
    <property type="term" value="F:iron ion binding"/>
    <property type="evidence" value="ECO:0007669"/>
    <property type="project" value="InterPro"/>
</dbReference>
<sequence>MDATDVLLVAISIALAALVRPFFRALNWLWLEPKKLEKYLKEQVSAMVRYIPTKANKRMKQVCEELQDLLSGIITKRGKALETEVSNTNSDLLGILMKSNSEEIKAQGVGLSIQEDMVRYIPTKANRRMKQVCKELQALLSGIITKREKAMETEVDNDDLLGILMKSNSKEIKEQGIGLSIQEAN</sequence>
<evidence type="ECO:0000256" key="6">
    <source>
        <dbReference type="ARBA" id="ARBA00022989"/>
    </source>
</evidence>
<evidence type="ECO:0000256" key="10">
    <source>
        <dbReference type="ARBA" id="ARBA00023136"/>
    </source>
</evidence>
<evidence type="ECO:0000256" key="5">
    <source>
        <dbReference type="ARBA" id="ARBA00022723"/>
    </source>
</evidence>
<dbReference type="SUPFAM" id="SSF48264">
    <property type="entry name" value="Cytochrome P450"/>
    <property type="match status" value="1"/>
</dbReference>
<comment type="subcellular location">
    <subcellularLocation>
        <location evidence="1">Membrane</location>
    </subcellularLocation>
</comment>
<comment type="similarity">
    <text evidence="2">Belongs to the cytochrome P450 family.</text>
</comment>
<keyword evidence="10" id="KW-0472">Membrane</keyword>
<organism evidence="11 12">
    <name type="scientific">Apium graveolens</name>
    <name type="common">Celery</name>
    <dbReference type="NCBI Taxonomy" id="4045"/>
    <lineage>
        <taxon>Eukaryota</taxon>
        <taxon>Viridiplantae</taxon>
        <taxon>Streptophyta</taxon>
        <taxon>Embryophyta</taxon>
        <taxon>Tracheophyta</taxon>
        <taxon>Spermatophyta</taxon>
        <taxon>Magnoliopsida</taxon>
        <taxon>eudicotyledons</taxon>
        <taxon>Gunneridae</taxon>
        <taxon>Pentapetalae</taxon>
        <taxon>asterids</taxon>
        <taxon>campanulids</taxon>
        <taxon>Apiales</taxon>
        <taxon>Apiaceae</taxon>
        <taxon>Apioideae</taxon>
        <taxon>apioid superclade</taxon>
        <taxon>Apieae</taxon>
        <taxon>Apium</taxon>
    </lineage>
</organism>
<name>A0A6L5B915_APIGR</name>
<dbReference type="GO" id="GO:0020037">
    <property type="term" value="F:heme binding"/>
    <property type="evidence" value="ECO:0007669"/>
    <property type="project" value="InterPro"/>
</dbReference>
<evidence type="ECO:0000313" key="11">
    <source>
        <dbReference type="EMBL" id="KAF1002050.1"/>
    </source>
</evidence>
<evidence type="ECO:0000256" key="2">
    <source>
        <dbReference type="ARBA" id="ARBA00010617"/>
    </source>
</evidence>
<keyword evidence="5" id="KW-0479">Metal-binding</keyword>
<evidence type="ECO:0000256" key="8">
    <source>
        <dbReference type="ARBA" id="ARBA00023004"/>
    </source>
</evidence>
<proteinExistence type="inferred from homology"/>
<dbReference type="Proteomes" id="UP000593563">
    <property type="component" value="Unassembled WGS sequence"/>
</dbReference>
<evidence type="ECO:0000256" key="9">
    <source>
        <dbReference type="ARBA" id="ARBA00023033"/>
    </source>
</evidence>
<dbReference type="Gene3D" id="1.20.120.990">
    <property type="entry name" value="Glycosyltransferase family 88, C-terminal domain"/>
    <property type="match status" value="1"/>
</dbReference>
<reference evidence="11" key="1">
    <citation type="submission" date="2020-01" db="EMBL/GenBank/DDBJ databases">
        <title>The Celery Genome Sequence Reveals Sequential Paleo-tetraploidization, Resistance Gene Elimination, Karyotype Evolution, and Functional Innovation in Apiales.</title>
        <authorList>
            <person name="Song X."/>
        </authorList>
    </citation>
    <scope>NUCLEOTIDE SEQUENCE</scope>
    <source>
        <tissue evidence="11">Leaf</tissue>
    </source>
</reference>
<protein>
    <submittedName>
        <fullName evidence="11">Uncharacterized protein</fullName>
    </submittedName>
</protein>
<dbReference type="InterPro" id="IPR050665">
    <property type="entry name" value="Cytochrome_P450_Monooxygen"/>
</dbReference>
<evidence type="ECO:0000313" key="12">
    <source>
        <dbReference type="Proteomes" id="UP000593563"/>
    </source>
</evidence>
<gene>
    <name evidence="11" type="ORF">AG4045_003474</name>
</gene>
<dbReference type="PANTHER" id="PTHR24282:SF255">
    <property type="entry name" value="CYTOCHROME P450 72A11-RELATED"/>
    <property type="match status" value="1"/>
</dbReference>
<evidence type="ECO:0000256" key="4">
    <source>
        <dbReference type="ARBA" id="ARBA00022692"/>
    </source>
</evidence>
<comment type="caution">
    <text evidence="11">The sequence shown here is derived from an EMBL/GenBank/DDBJ whole genome shotgun (WGS) entry which is preliminary data.</text>
</comment>
<dbReference type="PANTHER" id="PTHR24282">
    <property type="entry name" value="CYTOCHROME P450 FAMILY MEMBER"/>
    <property type="match status" value="1"/>
</dbReference>
<dbReference type="EMBL" id="WRXP01001789">
    <property type="protein sequence ID" value="KAF1002050.1"/>
    <property type="molecule type" value="Genomic_DNA"/>
</dbReference>
<keyword evidence="9" id="KW-0503">Monooxygenase</keyword>
<dbReference type="GO" id="GO:0016705">
    <property type="term" value="F:oxidoreductase activity, acting on paired donors, with incorporation or reduction of molecular oxygen"/>
    <property type="evidence" value="ECO:0007669"/>
    <property type="project" value="InterPro"/>
</dbReference>
<keyword evidence="3" id="KW-0349">Heme</keyword>
<dbReference type="GO" id="GO:0016020">
    <property type="term" value="C:membrane"/>
    <property type="evidence" value="ECO:0007669"/>
    <property type="project" value="UniProtKB-SubCell"/>
</dbReference>
<dbReference type="GO" id="GO:0004497">
    <property type="term" value="F:monooxygenase activity"/>
    <property type="evidence" value="ECO:0007669"/>
    <property type="project" value="UniProtKB-KW"/>
</dbReference>
<accession>A0A6L5B915</accession>
<evidence type="ECO:0000256" key="1">
    <source>
        <dbReference type="ARBA" id="ARBA00004370"/>
    </source>
</evidence>
<dbReference type="AlphaFoldDB" id="A0A6L5B915"/>
<keyword evidence="7" id="KW-0560">Oxidoreductase</keyword>